<dbReference type="PANTHER" id="PTHR36836:SF1">
    <property type="entry name" value="COLANIC ACID BIOSYNTHESIS PROTEIN WCAK"/>
    <property type="match status" value="1"/>
</dbReference>
<feature type="domain" description="Polysaccharide pyruvyl transferase" evidence="2">
    <location>
        <begin position="14"/>
        <end position="374"/>
    </location>
</feature>
<dbReference type="EMBL" id="MK463647">
    <property type="protein sequence ID" value="QFC17929.1"/>
    <property type="molecule type" value="Genomic_DNA"/>
</dbReference>
<dbReference type="GO" id="GO:0016740">
    <property type="term" value="F:transferase activity"/>
    <property type="evidence" value="ECO:0007669"/>
    <property type="project" value="UniProtKB-KW"/>
</dbReference>
<evidence type="ECO:0000256" key="1">
    <source>
        <dbReference type="SAM" id="Coils"/>
    </source>
</evidence>
<protein>
    <submittedName>
        <fullName evidence="3">Polysaccharide pyruvyl transferase</fullName>
    </submittedName>
</protein>
<feature type="coiled-coil region" evidence="1">
    <location>
        <begin position="407"/>
        <end position="434"/>
    </location>
</feature>
<organism evidence="3">
    <name type="scientific">Vibrio parahaemolyticus</name>
    <dbReference type="NCBI Taxonomy" id="670"/>
    <lineage>
        <taxon>Bacteria</taxon>
        <taxon>Pseudomonadati</taxon>
        <taxon>Pseudomonadota</taxon>
        <taxon>Gammaproteobacteria</taxon>
        <taxon>Vibrionales</taxon>
        <taxon>Vibrionaceae</taxon>
        <taxon>Vibrio</taxon>
    </lineage>
</organism>
<evidence type="ECO:0000313" key="3">
    <source>
        <dbReference type="EMBL" id="QFC17929.1"/>
    </source>
</evidence>
<accession>A0A5P4S5Z6</accession>
<sequence length="443" mass="50953">MKKVLIIPACTDLNRGDQALVWEAAYLLEDSLNNNDNDIAIVDYGMNSQDRARQSKQTRDAGFKVIRNIVENPKRVNYKENDSEGVHANKVQFIRAGLMALFDFFRHFLLLIMPSTKVFNVLFPNKEHQSAFEYIKNTDFFVVKGGGFLHTYGKLEDLYYLWFGLYYILLAKRLGKKTILLPNSVGPITGWANRCFIKYVFNKIDLIYARENISIECLESIGVKHAKFGFDLGYYSKNDSLEILVNHKENSNDTRLNVGITVRPYRFPGSSDPSEKYNNYINSIANFCNKYKSEIRFSFIVQVQGPSAHETDRIAINDVIEKLDDKVDYTVIDADRNYKQMLDVYSTLDYLIGTRFHSVIFAQISNIPSLAIAYGGNKTRGIMRKIGLEDYVIDIESISSEELEVVFNNLVENKNDYQSKLEKAKLDIEEDRSRIIDDIRGLL</sequence>
<keyword evidence="1" id="KW-0175">Coiled coil</keyword>
<dbReference type="RefSeq" id="WP_029853885.1">
    <property type="nucleotide sequence ID" value="NZ_CAMFGX010000035.1"/>
</dbReference>
<gene>
    <name evidence="3" type="primary">wcuA</name>
</gene>
<dbReference type="Pfam" id="PF04230">
    <property type="entry name" value="PS_pyruv_trans"/>
    <property type="match status" value="1"/>
</dbReference>
<name>A0A5P4S5Z6_VIBPH</name>
<dbReference type="PANTHER" id="PTHR36836">
    <property type="entry name" value="COLANIC ACID BIOSYNTHESIS PROTEIN WCAK"/>
    <property type="match status" value="1"/>
</dbReference>
<dbReference type="AlphaFoldDB" id="A0A5P4S5Z6"/>
<reference evidence="3" key="1">
    <citation type="journal article" date="2019" name="Int. J. Food Microbiol.">
        <title>Developing a novel molecular serotyping system based on capsular polysaccharide synthesis gene clusters of Vibrio parahaemolyticus.</title>
        <authorList>
            <person name="Pang Y."/>
            <person name="Guo X."/>
            <person name="Tian X."/>
            <person name="Liu F."/>
            <person name="Wang L."/>
            <person name="Wu J."/>
            <person name="Zhang S."/>
            <person name="Li S."/>
            <person name="Liu B."/>
        </authorList>
    </citation>
    <scope>NUCLEOTIDE SEQUENCE</scope>
    <source>
        <strain evidence="3">G3508</strain>
    </source>
</reference>
<dbReference type="InterPro" id="IPR007345">
    <property type="entry name" value="Polysacch_pyruvyl_Trfase"/>
</dbReference>
<evidence type="ECO:0000259" key="2">
    <source>
        <dbReference type="Pfam" id="PF04230"/>
    </source>
</evidence>
<keyword evidence="3" id="KW-0808">Transferase</keyword>
<proteinExistence type="predicted"/>